<dbReference type="Proteomes" id="UP000530424">
    <property type="component" value="Unassembled WGS sequence"/>
</dbReference>
<comment type="caution">
    <text evidence="2">The sequence shown here is derived from an EMBL/GenBank/DDBJ whole genome shotgun (WGS) entry which is preliminary data.</text>
</comment>
<dbReference type="AlphaFoldDB" id="A0A853C0Z5"/>
<evidence type="ECO:0000313" key="2">
    <source>
        <dbReference type="EMBL" id="NYJ00851.1"/>
    </source>
</evidence>
<dbReference type="InterPro" id="IPR011009">
    <property type="entry name" value="Kinase-like_dom_sf"/>
</dbReference>
<protein>
    <submittedName>
        <fullName evidence="2">Aminoglycoside phosphotransferase (APT) family kinase protein</fullName>
    </submittedName>
</protein>
<dbReference type="SUPFAM" id="SSF56112">
    <property type="entry name" value="Protein kinase-like (PK-like)"/>
    <property type="match status" value="1"/>
</dbReference>
<organism evidence="2 3">
    <name type="scientific">Nocardioides thalensis</name>
    <dbReference type="NCBI Taxonomy" id="1914755"/>
    <lineage>
        <taxon>Bacteria</taxon>
        <taxon>Bacillati</taxon>
        <taxon>Actinomycetota</taxon>
        <taxon>Actinomycetes</taxon>
        <taxon>Propionibacteriales</taxon>
        <taxon>Nocardioidaceae</taxon>
        <taxon>Nocardioides</taxon>
    </lineage>
</organism>
<dbReference type="GO" id="GO:0016301">
    <property type="term" value="F:kinase activity"/>
    <property type="evidence" value="ECO:0007669"/>
    <property type="project" value="UniProtKB-KW"/>
</dbReference>
<reference evidence="2 3" key="1">
    <citation type="submission" date="2020-07" db="EMBL/GenBank/DDBJ databases">
        <title>Sequencing the genomes of 1000 actinobacteria strains.</title>
        <authorList>
            <person name="Klenk H.-P."/>
        </authorList>
    </citation>
    <scope>NUCLEOTIDE SEQUENCE [LARGE SCALE GENOMIC DNA]</scope>
    <source>
        <strain evidence="2 3">DSM 103833</strain>
    </source>
</reference>
<dbReference type="PANTHER" id="PTHR21310">
    <property type="entry name" value="AMINOGLYCOSIDE PHOSPHOTRANSFERASE-RELATED-RELATED"/>
    <property type="match status" value="1"/>
</dbReference>
<dbReference type="InterPro" id="IPR002575">
    <property type="entry name" value="Aminoglycoside_PTrfase"/>
</dbReference>
<dbReference type="Gene3D" id="3.90.1200.10">
    <property type="match status" value="1"/>
</dbReference>
<dbReference type="Pfam" id="PF01636">
    <property type="entry name" value="APH"/>
    <property type="match status" value="1"/>
</dbReference>
<dbReference type="RefSeq" id="WP_179667389.1">
    <property type="nucleotide sequence ID" value="NZ_JACCFP010000001.1"/>
</dbReference>
<feature type="domain" description="Aminoglycoside phosphotransferase" evidence="1">
    <location>
        <begin position="16"/>
        <end position="249"/>
    </location>
</feature>
<sequence>MTEQARLVGDALGVEVEPFARGGESRTFRLRGSDLLVSVPSAWPDDVVPAVELERRATLLRRIEARVSIPVPHVERVLPREGLLVVRRLPGERLVDATPARREQVRRRVAEAVGTLLGELHTWDPAAYDDVTVVDDYSPEDWLRETAATAADLAQTLATSQRRDVDRFLAEPVPASAATLLLSHNDLGIEHLLVPTSGAAQVTGVIDWDDAAVCDPAYDFGLLLRDLGPEALDIALGAYVAAGGAAQDIPVRARFYARCKLLEDLAFGQDERIDAYVEKSLAAWGWTFRADPVD</sequence>
<dbReference type="EMBL" id="JACCFP010000001">
    <property type="protein sequence ID" value="NYJ00851.1"/>
    <property type="molecule type" value="Genomic_DNA"/>
</dbReference>
<proteinExistence type="predicted"/>
<evidence type="ECO:0000259" key="1">
    <source>
        <dbReference type="Pfam" id="PF01636"/>
    </source>
</evidence>
<gene>
    <name evidence="2" type="ORF">HNR19_001549</name>
</gene>
<evidence type="ECO:0000313" key="3">
    <source>
        <dbReference type="Proteomes" id="UP000530424"/>
    </source>
</evidence>
<dbReference type="InterPro" id="IPR051678">
    <property type="entry name" value="AGP_Transferase"/>
</dbReference>
<keyword evidence="2" id="KW-0808">Transferase</keyword>
<accession>A0A853C0Z5</accession>
<keyword evidence="3" id="KW-1185">Reference proteome</keyword>
<keyword evidence="2" id="KW-0418">Kinase</keyword>
<name>A0A853C0Z5_9ACTN</name>